<dbReference type="InterPro" id="IPR036915">
    <property type="entry name" value="Cyclin-like_sf"/>
</dbReference>
<dbReference type="AlphaFoldDB" id="A0AAV0RIJ8"/>
<dbReference type="CDD" id="cd20544">
    <property type="entry name" value="CYCLIN_AtCycD-like_rpt2"/>
    <property type="match status" value="1"/>
</dbReference>
<keyword evidence="4" id="KW-0195">Cyclin</keyword>
<dbReference type="InterPro" id="IPR039361">
    <property type="entry name" value="Cyclin"/>
</dbReference>
<dbReference type="SUPFAM" id="SSF47954">
    <property type="entry name" value="Cyclin-like"/>
    <property type="match status" value="2"/>
</dbReference>
<evidence type="ECO:0000256" key="5">
    <source>
        <dbReference type="ARBA" id="ARBA00023306"/>
    </source>
</evidence>
<dbReference type="GO" id="GO:0048316">
    <property type="term" value="P:seed development"/>
    <property type="evidence" value="ECO:0007669"/>
    <property type="project" value="UniProtKB-ARBA"/>
</dbReference>
<evidence type="ECO:0000256" key="6">
    <source>
        <dbReference type="ARBA" id="ARBA00032263"/>
    </source>
</evidence>
<feature type="non-terminal residue" evidence="9">
    <location>
        <position position="1"/>
    </location>
</feature>
<feature type="compositionally biased region" description="Low complexity" evidence="7">
    <location>
        <begin position="371"/>
        <end position="384"/>
    </location>
</feature>
<evidence type="ECO:0000256" key="3">
    <source>
        <dbReference type="ARBA" id="ARBA00022618"/>
    </source>
</evidence>
<protein>
    <recommendedName>
        <fullName evidence="6">B-like cyclin</fullName>
    </recommendedName>
</protein>
<reference evidence="9" key="1">
    <citation type="submission" date="2022-08" db="EMBL/GenBank/DDBJ databases">
        <authorList>
            <person name="Gutierrez-Valencia J."/>
        </authorList>
    </citation>
    <scope>NUCLEOTIDE SEQUENCE</scope>
</reference>
<evidence type="ECO:0000256" key="1">
    <source>
        <dbReference type="ARBA" id="ARBA00009065"/>
    </source>
</evidence>
<comment type="subunit">
    <text evidence="2">Interacts with the CDC2 protein kinase to form a serine/threonine kinase holoenzyme complex also known as maturation promoting factor (MPF). The cyclin subunit imparts substrate specificity to the complex.</text>
</comment>
<feature type="region of interest" description="Disordered" evidence="7">
    <location>
        <begin position="371"/>
        <end position="406"/>
    </location>
</feature>
<dbReference type="GO" id="GO:0010444">
    <property type="term" value="P:guard mother cell differentiation"/>
    <property type="evidence" value="ECO:0007669"/>
    <property type="project" value="UniProtKB-ARBA"/>
</dbReference>
<evidence type="ECO:0000256" key="7">
    <source>
        <dbReference type="SAM" id="MobiDB-lite"/>
    </source>
</evidence>
<accession>A0AAV0RIJ8</accession>
<organism evidence="9 10">
    <name type="scientific">Linum tenue</name>
    <dbReference type="NCBI Taxonomy" id="586396"/>
    <lineage>
        <taxon>Eukaryota</taxon>
        <taxon>Viridiplantae</taxon>
        <taxon>Streptophyta</taxon>
        <taxon>Embryophyta</taxon>
        <taxon>Tracheophyta</taxon>
        <taxon>Spermatophyta</taxon>
        <taxon>Magnoliopsida</taxon>
        <taxon>eudicotyledons</taxon>
        <taxon>Gunneridae</taxon>
        <taxon>Pentapetalae</taxon>
        <taxon>rosids</taxon>
        <taxon>fabids</taxon>
        <taxon>Malpighiales</taxon>
        <taxon>Linaceae</taxon>
        <taxon>Linum</taxon>
    </lineage>
</organism>
<dbReference type="Gene3D" id="1.10.472.10">
    <property type="entry name" value="Cyclin-like"/>
    <property type="match status" value="2"/>
</dbReference>
<dbReference type="PANTHER" id="PTHR10177">
    <property type="entry name" value="CYCLINS"/>
    <property type="match status" value="1"/>
</dbReference>
<dbReference type="Proteomes" id="UP001154282">
    <property type="component" value="Unassembled WGS sequence"/>
</dbReference>
<keyword evidence="10" id="KW-1185">Reference proteome</keyword>
<gene>
    <name evidence="9" type="ORF">LITE_LOCUS48365</name>
</gene>
<evidence type="ECO:0000256" key="4">
    <source>
        <dbReference type="ARBA" id="ARBA00023127"/>
    </source>
</evidence>
<dbReference type="EMBL" id="CAMGYJ010000011">
    <property type="protein sequence ID" value="CAI0557447.1"/>
    <property type="molecule type" value="Genomic_DNA"/>
</dbReference>
<feature type="domain" description="Cyclin C-terminal" evidence="8">
    <location>
        <begin position="236"/>
        <end position="357"/>
    </location>
</feature>
<dbReference type="GO" id="GO:0051301">
    <property type="term" value="P:cell division"/>
    <property type="evidence" value="ECO:0007669"/>
    <property type="project" value="UniProtKB-KW"/>
</dbReference>
<dbReference type="Pfam" id="PF02984">
    <property type="entry name" value="Cyclin_C"/>
    <property type="match status" value="1"/>
</dbReference>
<proteinExistence type="inferred from homology"/>
<comment type="caution">
    <text evidence="9">The sequence shown here is derived from an EMBL/GenBank/DDBJ whole genome shotgun (WGS) entry which is preliminary data.</text>
</comment>
<dbReference type="InterPro" id="IPR004367">
    <property type="entry name" value="Cyclin_C-dom"/>
</dbReference>
<evidence type="ECO:0000256" key="2">
    <source>
        <dbReference type="ARBA" id="ARBA00011177"/>
    </source>
</evidence>
<sequence length="420" mass="47704">TQSPQLFPFSFPFPSFFFSPLSSPLPRKHRHHSFLHNNGESHLHFPLLSIMTSDYPHFPPSFAMKTMQPLRFPNPHNSDDDHDQTSISSSSPLDELYCEEERWDCEDDDGEVLDCLDVAGGAHCLSPILLLEQDLFWEDEELVSLFAEEKRWKGAMGVKETCPARRRAVDWMKDKPWMIQLVAVTCLSLAAKVEETDVPLLLDLQVEETKYVFEAKTIQRMELLVLSSLGWKMHPVTPISFVDHIVRRLGLKSNVHWEFLNQCHHLLLCLVSDSRSVRYKASVLATATMMHVIDQVEHFNPIDYQTQLLAVLNISKEDVKECYEVIMEVAKGNGVGKKRKYYCHYEEEGGVVFPSSPSGVIDAEAFLSCDSSNDSSSSSSSVYSSPPPPPLEAEQQPLQKKSRTQDDDQWVFVGFVGSHN</sequence>
<evidence type="ECO:0000313" key="9">
    <source>
        <dbReference type="EMBL" id="CAI0557447.1"/>
    </source>
</evidence>
<evidence type="ECO:0000313" key="10">
    <source>
        <dbReference type="Proteomes" id="UP001154282"/>
    </source>
</evidence>
<dbReference type="InterPro" id="IPR006671">
    <property type="entry name" value="Cyclin_N"/>
</dbReference>
<name>A0AAV0RIJ8_9ROSI</name>
<keyword evidence="5" id="KW-0131">Cell cycle</keyword>
<evidence type="ECO:0000259" key="8">
    <source>
        <dbReference type="SMART" id="SM01332"/>
    </source>
</evidence>
<dbReference type="FunFam" id="1.10.472.10:FF:000070">
    <property type="entry name" value="CYCLIN D32"/>
    <property type="match status" value="1"/>
</dbReference>
<feature type="region of interest" description="Disordered" evidence="7">
    <location>
        <begin position="69"/>
        <end position="95"/>
    </location>
</feature>
<dbReference type="SMART" id="SM01332">
    <property type="entry name" value="Cyclin_C"/>
    <property type="match status" value="1"/>
</dbReference>
<keyword evidence="3" id="KW-0132">Cell division</keyword>
<dbReference type="Pfam" id="PF00134">
    <property type="entry name" value="Cyclin_N"/>
    <property type="match status" value="1"/>
</dbReference>
<comment type="similarity">
    <text evidence="1">Belongs to the cyclin family. Cyclin D subfamily.</text>
</comment>